<keyword evidence="5 9" id="KW-0418">Kinase</keyword>
<organism evidence="11 12">
    <name type="scientific">Sumerlaea chitinivorans</name>
    <dbReference type="NCBI Taxonomy" id="2250252"/>
    <lineage>
        <taxon>Bacteria</taxon>
        <taxon>Candidatus Sumerlaeota</taxon>
        <taxon>Candidatus Sumerlaeia</taxon>
        <taxon>Candidatus Sumerlaeales</taxon>
        <taxon>Candidatus Sumerlaeaceae</taxon>
        <taxon>Candidatus Sumerlaea</taxon>
    </lineage>
</organism>
<dbReference type="GO" id="GO:0000287">
    <property type="term" value="F:magnesium ion binding"/>
    <property type="evidence" value="ECO:0007669"/>
    <property type="project" value="UniProtKB-UniRule"/>
</dbReference>
<feature type="binding site" evidence="9">
    <location>
        <begin position="49"/>
        <end position="51"/>
    </location>
    <ligand>
        <name>ATP</name>
        <dbReference type="ChEBI" id="CHEBI:30616"/>
    </ligand>
</feature>
<dbReference type="InterPro" id="IPR000836">
    <property type="entry name" value="PRTase_dom"/>
</dbReference>
<dbReference type="CDD" id="cd06223">
    <property type="entry name" value="PRTases_typeI"/>
    <property type="match status" value="1"/>
</dbReference>
<keyword evidence="3 9" id="KW-0545">Nucleotide biosynthesis</keyword>
<keyword evidence="4 9" id="KW-0547">Nucleotide-binding</keyword>
<dbReference type="UniPathway" id="UPA00087">
    <property type="reaction ID" value="UER00172"/>
</dbReference>
<evidence type="ECO:0000259" key="10">
    <source>
        <dbReference type="Pfam" id="PF13793"/>
    </source>
</evidence>
<keyword evidence="6 9" id="KW-0067">ATP-binding</keyword>
<dbReference type="KEGG" id="schv:BRCON_0698"/>
<comment type="subunit">
    <text evidence="9">Homohexamer.</text>
</comment>
<feature type="binding site" evidence="9">
    <location>
        <position position="142"/>
    </location>
    <ligand>
        <name>Mg(2+)</name>
        <dbReference type="ChEBI" id="CHEBI:18420"/>
    </ligand>
</feature>
<comment type="pathway">
    <text evidence="9">Metabolic intermediate biosynthesis; 5-phospho-alpha-D-ribose 1-diphosphate biosynthesis; 5-phospho-alpha-D-ribose 1-diphosphate from D-ribose 5-phosphate (route I): step 1/1.</text>
</comment>
<comment type="function">
    <text evidence="9">Involved in the biosynthesis of the central metabolite phospho-alpha-D-ribosyl-1-pyrophosphate (PRPP) via the transfer of pyrophosphoryl group from ATP to 1-hydroxyl of ribose-5-phosphate (Rib-5-P).</text>
</comment>
<dbReference type="GO" id="GO:0005524">
    <property type="term" value="F:ATP binding"/>
    <property type="evidence" value="ECO:0007669"/>
    <property type="project" value="UniProtKB-KW"/>
</dbReference>
<keyword evidence="7 9" id="KW-0460">Magnesium</keyword>
<name>A0A2Z4Y4V2_SUMC1</name>
<dbReference type="Gene3D" id="3.40.50.2020">
    <property type="match status" value="2"/>
</dbReference>
<dbReference type="Pfam" id="PF13793">
    <property type="entry name" value="Pribosyltran_N"/>
    <property type="match status" value="1"/>
</dbReference>
<dbReference type="Proteomes" id="UP000262583">
    <property type="component" value="Chromosome"/>
</dbReference>
<dbReference type="EC" id="2.7.6.1" evidence="9"/>
<evidence type="ECO:0000313" key="11">
    <source>
        <dbReference type="EMBL" id="AXA35475.1"/>
    </source>
</evidence>
<dbReference type="EMBL" id="CP030759">
    <property type="protein sequence ID" value="AXA35475.1"/>
    <property type="molecule type" value="Genomic_DNA"/>
</dbReference>
<evidence type="ECO:0000256" key="8">
    <source>
        <dbReference type="ARBA" id="ARBA00049535"/>
    </source>
</evidence>
<comment type="catalytic activity">
    <reaction evidence="8 9">
        <text>D-ribose 5-phosphate + ATP = 5-phospho-alpha-D-ribose 1-diphosphate + AMP + H(+)</text>
        <dbReference type="Rhea" id="RHEA:15609"/>
        <dbReference type="ChEBI" id="CHEBI:15378"/>
        <dbReference type="ChEBI" id="CHEBI:30616"/>
        <dbReference type="ChEBI" id="CHEBI:58017"/>
        <dbReference type="ChEBI" id="CHEBI:78346"/>
        <dbReference type="ChEBI" id="CHEBI:456215"/>
        <dbReference type="EC" id="2.7.6.1"/>
    </reaction>
</comment>
<dbReference type="GO" id="GO:0006015">
    <property type="term" value="P:5-phosphoribose 1-diphosphate biosynthetic process"/>
    <property type="evidence" value="ECO:0007669"/>
    <property type="project" value="UniProtKB-UniRule"/>
</dbReference>
<dbReference type="InterPro" id="IPR037515">
    <property type="entry name" value="Rib-P_diPkinase_bac"/>
</dbReference>
<feature type="binding site" evidence="9">
    <location>
        <position position="230"/>
    </location>
    <ligand>
        <name>D-ribose 5-phosphate</name>
        <dbReference type="ChEBI" id="CHEBI:78346"/>
    </ligand>
</feature>
<dbReference type="SMART" id="SM01400">
    <property type="entry name" value="Pribosyltran_N"/>
    <property type="match status" value="1"/>
</dbReference>
<dbReference type="SUPFAM" id="SSF53271">
    <property type="entry name" value="PRTase-like"/>
    <property type="match status" value="1"/>
</dbReference>
<feature type="domain" description="Ribose-phosphate pyrophosphokinase N-terminal" evidence="10">
    <location>
        <begin position="17"/>
        <end position="132"/>
    </location>
</feature>
<dbReference type="NCBIfam" id="TIGR01251">
    <property type="entry name" value="ribP_PPkin"/>
    <property type="match status" value="1"/>
</dbReference>
<feature type="binding site" evidence="9">
    <location>
        <begin position="234"/>
        <end position="238"/>
    </location>
    <ligand>
        <name>D-ribose 5-phosphate</name>
        <dbReference type="ChEBI" id="CHEBI:78346"/>
    </ligand>
</feature>
<dbReference type="NCBIfam" id="NF002320">
    <property type="entry name" value="PRK01259.1"/>
    <property type="match status" value="1"/>
</dbReference>
<evidence type="ECO:0000256" key="9">
    <source>
        <dbReference type="HAMAP-Rule" id="MF_00583"/>
    </source>
</evidence>
<dbReference type="HAMAP" id="MF_00583_B">
    <property type="entry name" value="RibP_PPkinase_B"/>
    <property type="match status" value="1"/>
</dbReference>
<dbReference type="Pfam" id="PF14572">
    <property type="entry name" value="Pribosyl_synth"/>
    <property type="match status" value="1"/>
</dbReference>
<feature type="binding site" evidence="9">
    <location>
        <position position="206"/>
    </location>
    <ligand>
        <name>D-ribose 5-phosphate</name>
        <dbReference type="ChEBI" id="CHEBI:78346"/>
    </ligand>
</feature>
<evidence type="ECO:0000256" key="7">
    <source>
        <dbReference type="ARBA" id="ARBA00022842"/>
    </source>
</evidence>
<reference evidence="11 12" key="1">
    <citation type="submission" date="2018-05" db="EMBL/GenBank/DDBJ databases">
        <title>A metagenomic window into the 2 km-deep terrestrial subsurface aquifer revealed taxonomically and functionally diverse microbial community comprising novel uncultured bacterial lineages.</title>
        <authorList>
            <person name="Kadnikov V.V."/>
            <person name="Mardanov A.V."/>
            <person name="Beletsky A.V."/>
            <person name="Banks D."/>
            <person name="Pimenov N.V."/>
            <person name="Frank Y.A."/>
            <person name="Karnachuk O.V."/>
            <person name="Ravin N.V."/>
        </authorList>
    </citation>
    <scope>NUCLEOTIDE SEQUENCE [LARGE SCALE GENOMIC DNA]</scope>
    <source>
        <strain evidence="11">BY</strain>
    </source>
</reference>
<dbReference type="PANTHER" id="PTHR10210:SF41">
    <property type="entry name" value="RIBOSE-PHOSPHATE PYROPHOSPHOKINASE 1, CHLOROPLASTIC"/>
    <property type="match status" value="1"/>
</dbReference>
<dbReference type="GO" id="GO:0005737">
    <property type="term" value="C:cytoplasm"/>
    <property type="evidence" value="ECO:0007669"/>
    <property type="project" value="UniProtKB-SubCell"/>
</dbReference>
<dbReference type="FunFam" id="3.40.50.2020:FF:000007">
    <property type="entry name" value="Ribose-phosphate pyrophosphokinase"/>
    <property type="match status" value="1"/>
</dbReference>
<accession>A0A2Z4Y4V2</accession>
<comment type="similarity">
    <text evidence="9">Belongs to the ribose-phosphate pyrophosphokinase family. Class I subfamily.</text>
</comment>
<evidence type="ECO:0000256" key="2">
    <source>
        <dbReference type="ARBA" id="ARBA00022723"/>
    </source>
</evidence>
<dbReference type="InterPro" id="IPR000842">
    <property type="entry name" value="PRib_PP_synth_CS"/>
</dbReference>
<evidence type="ECO:0000256" key="3">
    <source>
        <dbReference type="ARBA" id="ARBA00022727"/>
    </source>
</evidence>
<dbReference type="GO" id="GO:0006164">
    <property type="term" value="P:purine nucleotide biosynthetic process"/>
    <property type="evidence" value="ECO:0007669"/>
    <property type="project" value="TreeGrafter"/>
</dbReference>
<gene>
    <name evidence="9" type="primary">prs</name>
    <name evidence="11" type="ORF">BRCON_0698</name>
</gene>
<keyword evidence="9" id="KW-0963">Cytoplasm</keyword>
<keyword evidence="2 9" id="KW-0479">Metal-binding</keyword>
<evidence type="ECO:0000256" key="4">
    <source>
        <dbReference type="ARBA" id="ARBA00022741"/>
    </source>
</evidence>
<evidence type="ECO:0000313" key="12">
    <source>
        <dbReference type="Proteomes" id="UP000262583"/>
    </source>
</evidence>
<dbReference type="GO" id="GO:0002189">
    <property type="term" value="C:ribose phosphate diphosphokinase complex"/>
    <property type="evidence" value="ECO:0007669"/>
    <property type="project" value="TreeGrafter"/>
</dbReference>
<feature type="binding site" evidence="9">
    <location>
        <begin position="108"/>
        <end position="109"/>
    </location>
    <ligand>
        <name>ATP</name>
        <dbReference type="ChEBI" id="CHEBI:30616"/>
    </ligand>
</feature>
<dbReference type="InterPro" id="IPR005946">
    <property type="entry name" value="Rib-P_diPkinase"/>
</dbReference>
<dbReference type="PANTHER" id="PTHR10210">
    <property type="entry name" value="RIBOSE-PHOSPHATE DIPHOSPHOKINASE FAMILY MEMBER"/>
    <property type="match status" value="1"/>
</dbReference>
<evidence type="ECO:0000256" key="1">
    <source>
        <dbReference type="ARBA" id="ARBA00022679"/>
    </source>
</evidence>
<comment type="cofactor">
    <cofactor evidence="9">
        <name>Mg(2+)</name>
        <dbReference type="ChEBI" id="CHEBI:18420"/>
    </cofactor>
    <text evidence="9">Binds 2 Mg(2+) ions per subunit.</text>
</comment>
<dbReference type="GO" id="GO:0016301">
    <property type="term" value="F:kinase activity"/>
    <property type="evidence" value="ECO:0007669"/>
    <property type="project" value="UniProtKB-KW"/>
</dbReference>
<keyword evidence="1 9" id="KW-0808">Transferase</keyword>
<comment type="subcellular location">
    <subcellularLocation>
        <location evidence="9">Cytoplasm</location>
    </subcellularLocation>
</comment>
<feature type="binding site" evidence="9">
    <location>
        <position position="181"/>
    </location>
    <ligand>
        <name>Mg(2+)</name>
        <dbReference type="ChEBI" id="CHEBI:18420"/>
    </ligand>
</feature>
<protein>
    <recommendedName>
        <fullName evidence="9">Ribose-phosphate pyrophosphokinase</fullName>
        <shortName evidence="9">RPPK</shortName>
        <ecNumber evidence="9">2.7.6.1</ecNumber>
    </recommendedName>
    <alternativeName>
        <fullName evidence="9">5-phospho-D-ribosyl alpha-1-diphosphate synthase</fullName>
    </alternativeName>
    <alternativeName>
        <fullName evidence="9">Phosphoribosyl diphosphate synthase</fullName>
    </alternativeName>
    <alternativeName>
        <fullName evidence="9">Phosphoribosyl pyrophosphate synthase</fullName>
        <shortName evidence="9">P-Rib-PP synthase</shortName>
        <shortName evidence="9">PRPP synthase</shortName>
        <shortName evidence="9">PRPPase</shortName>
    </alternativeName>
</protein>
<dbReference type="GO" id="GO:0009156">
    <property type="term" value="P:ribonucleoside monophosphate biosynthetic process"/>
    <property type="evidence" value="ECO:0007669"/>
    <property type="project" value="InterPro"/>
</dbReference>
<proteinExistence type="inferred from homology"/>
<dbReference type="InterPro" id="IPR029099">
    <property type="entry name" value="Pribosyltran_N"/>
</dbReference>
<feature type="active site" evidence="9">
    <location>
        <position position="204"/>
    </location>
</feature>
<evidence type="ECO:0000256" key="5">
    <source>
        <dbReference type="ARBA" id="ARBA00022777"/>
    </source>
</evidence>
<dbReference type="InterPro" id="IPR029057">
    <property type="entry name" value="PRTase-like"/>
</dbReference>
<dbReference type="GO" id="GO:0004749">
    <property type="term" value="F:ribose phosphate diphosphokinase activity"/>
    <property type="evidence" value="ECO:0007669"/>
    <property type="project" value="UniProtKB-UniRule"/>
</dbReference>
<dbReference type="AlphaFoldDB" id="A0A2Z4Y4V2"/>
<evidence type="ECO:0000256" key="6">
    <source>
        <dbReference type="ARBA" id="ARBA00022840"/>
    </source>
</evidence>
<sequence length="320" mass="35106">MDAQMVGALDEHGRPPIIFSGSASRDLTAQICSYLKLPEGRIDIRHFSDGEIRVKINENVRGANCFVVQSTYTPANEHYMELFLILDALKRASARQVNAVIPYFGYARQDRKDEGRVALSARLMANLLTAAGATRVIAIDLHSAQIQGFFDIPVDHLYAAPVLVNYIKSRKLDDFVVVSPDVGNVKRARAYANRLGSPLAIIDKRRPEPNVAEVMNIIGDVEGKNVFLFDDMIDTAGTLVGAAKALKERGVGRIYACCTHPVLSGPAKQRLEESCIEEIIVTDTIPHGNSLKKLTVVSVAPLLAEAIRRIHTNESVSSLF</sequence>
<dbReference type="PROSITE" id="PS00114">
    <property type="entry name" value="PRPP_SYNTHASE"/>
    <property type="match status" value="1"/>
</dbReference>